<dbReference type="InterPro" id="IPR036634">
    <property type="entry name" value="PRD_sf"/>
</dbReference>
<evidence type="ECO:0000313" key="4">
    <source>
        <dbReference type="Proteomes" id="UP000067625"/>
    </source>
</evidence>
<dbReference type="Gene3D" id="1.10.1790.10">
    <property type="entry name" value="PRD domain"/>
    <property type="match status" value="1"/>
</dbReference>
<dbReference type="AlphaFoldDB" id="A0A0M4FE32"/>
<dbReference type="STRING" id="1441095.AM592_01020"/>
<evidence type="ECO:0000259" key="2">
    <source>
        <dbReference type="PROSITE" id="PS51372"/>
    </source>
</evidence>
<keyword evidence="4" id="KW-1185">Reference proteome</keyword>
<dbReference type="InterPro" id="IPR036650">
    <property type="entry name" value="CAT_RNA-bd_dom_sf"/>
</dbReference>
<sequence length="281" mass="32644">MSIPFTVEKVLNNNVLIGNHEEHGEVVLIGKGIGFGKKRLDPIDYGTYEKLFVLKNNNEQKQFKKLLTYVDEKTIDLANDVIYQIANKSGHSLNEHIHIALTDHIAFAIKRFQEGFDMKNPFLLETESLYPKEFVLAKEAVEMINERAGIELPEGEIGFIALHIHSALTDRPLSEVNQHSQLIGKMVQVIEDSFQMKVNRESVNYLRMIRHIRFTIDRIKREEPIEEPEKLMLLLKNEYPLCYNTAWKLIKILQQSLKKHVHEAEAVYLTLHLYRLTNKIS</sequence>
<reference evidence="3 4" key="2">
    <citation type="journal article" date="2016" name="Int. J. Syst. Evol. Microbiol.">
        <title>Bacillus gobiensis sp. nov., isolated from a soil sample.</title>
        <authorList>
            <person name="Liu B."/>
            <person name="Liu G.H."/>
            <person name="Cetin S."/>
            <person name="Schumann P."/>
            <person name="Pan Z.Z."/>
            <person name="Chen Q.Q."/>
        </authorList>
    </citation>
    <scope>NUCLEOTIDE SEQUENCE [LARGE SCALE GENOMIC DNA]</scope>
    <source>
        <strain evidence="3 4">FJAT-4402</strain>
    </source>
</reference>
<dbReference type="Gene3D" id="1.20.58.1950">
    <property type="match status" value="1"/>
</dbReference>
<feature type="domain" description="PRD" evidence="2">
    <location>
        <begin position="69"/>
        <end position="174"/>
    </location>
</feature>
<feature type="domain" description="PRD" evidence="2">
    <location>
        <begin position="175"/>
        <end position="281"/>
    </location>
</feature>
<dbReference type="EMBL" id="CP012600">
    <property type="protein sequence ID" value="ALC80337.1"/>
    <property type="molecule type" value="Genomic_DNA"/>
</dbReference>
<dbReference type="GO" id="GO:0003723">
    <property type="term" value="F:RNA binding"/>
    <property type="evidence" value="ECO:0007669"/>
    <property type="project" value="InterPro"/>
</dbReference>
<dbReference type="GO" id="GO:0006355">
    <property type="term" value="P:regulation of DNA-templated transcription"/>
    <property type="evidence" value="ECO:0007669"/>
    <property type="project" value="InterPro"/>
</dbReference>
<dbReference type="PANTHER" id="PTHR30185">
    <property type="entry name" value="CRYPTIC BETA-GLUCOSIDE BGL OPERON ANTITERMINATOR"/>
    <property type="match status" value="1"/>
</dbReference>
<dbReference type="Proteomes" id="UP000067625">
    <property type="component" value="Chromosome"/>
</dbReference>
<dbReference type="InterPro" id="IPR004341">
    <property type="entry name" value="CAT_RNA-bd_dom"/>
</dbReference>
<dbReference type="InterPro" id="IPR011608">
    <property type="entry name" value="PRD"/>
</dbReference>
<dbReference type="PROSITE" id="PS51372">
    <property type="entry name" value="PRD_2"/>
    <property type="match status" value="2"/>
</dbReference>
<dbReference type="NCBIfam" id="NF047357">
    <property type="entry name" value="antiterm_GlcT"/>
    <property type="match status" value="1"/>
</dbReference>
<reference evidence="4" key="1">
    <citation type="submission" date="2015-08" db="EMBL/GenBank/DDBJ databases">
        <title>Genome sequencing project for genomic taxonomy and phylogenomics of Bacillus-like bacteria.</title>
        <authorList>
            <person name="Liu B."/>
            <person name="Wang J."/>
            <person name="Zhu Y."/>
            <person name="Liu G."/>
            <person name="Chen Q."/>
            <person name="Chen Z."/>
            <person name="Lan J."/>
            <person name="Che J."/>
            <person name="Ge C."/>
            <person name="Shi H."/>
            <person name="Pan Z."/>
            <person name="Liu X."/>
        </authorList>
    </citation>
    <scope>NUCLEOTIDE SEQUENCE [LARGE SCALE GENOMIC DNA]</scope>
    <source>
        <strain evidence="4">FJAT-4402</strain>
    </source>
</reference>
<protein>
    <submittedName>
        <fullName evidence="3">PtsGHI operon antiterminator</fullName>
    </submittedName>
</protein>
<proteinExistence type="predicted"/>
<organism evidence="3 4">
    <name type="scientific">Bacillus gobiensis</name>
    <dbReference type="NCBI Taxonomy" id="1441095"/>
    <lineage>
        <taxon>Bacteria</taxon>
        <taxon>Bacillati</taxon>
        <taxon>Bacillota</taxon>
        <taxon>Bacilli</taxon>
        <taxon>Bacillales</taxon>
        <taxon>Bacillaceae</taxon>
        <taxon>Bacillus</taxon>
    </lineage>
</organism>
<dbReference type="PATRIC" id="fig|1441095.3.peg.225"/>
<dbReference type="Pfam" id="PF03123">
    <property type="entry name" value="CAT_RBD"/>
    <property type="match status" value="1"/>
</dbReference>
<keyword evidence="1" id="KW-0677">Repeat</keyword>
<name>A0A0M4FE32_9BACI</name>
<evidence type="ECO:0000256" key="1">
    <source>
        <dbReference type="ARBA" id="ARBA00022737"/>
    </source>
</evidence>
<dbReference type="SUPFAM" id="SSF63520">
    <property type="entry name" value="PTS-regulatory domain, PRD"/>
    <property type="match status" value="2"/>
</dbReference>
<dbReference type="Gene3D" id="2.30.24.10">
    <property type="entry name" value="CAT RNA-binding domain"/>
    <property type="match status" value="1"/>
</dbReference>
<dbReference type="SUPFAM" id="SSF50151">
    <property type="entry name" value="SacY-like RNA-binding domain"/>
    <property type="match status" value="1"/>
</dbReference>
<dbReference type="SMART" id="SM01061">
    <property type="entry name" value="CAT_RBD"/>
    <property type="match status" value="1"/>
</dbReference>
<dbReference type="Gene3D" id="1.20.890.100">
    <property type="match status" value="1"/>
</dbReference>
<dbReference type="InterPro" id="IPR050661">
    <property type="entry name" value="BglG_antiterminators"/>
</dbReference>
<gene>
    <name evidence="3" type="ORF">AM592_01020</name>
</gene>
<dbReference type="PANTHER" id="PTHR30185:SF16">
    <property type="entry name" value="PROTEIN GLCT"/>
    <property type="match status" value="1"/>
</dbReference>
<evidence type="ECO:0000313" key="3">
    <source>
        <dbReference type="EMBL" id="ALC80337.1"/>
    </source>
</evidence>
<dbReference type="Pfam" id="PF00874">
    <property type="entry name" value="PRD"/>
    <property type="match status" value="2"/>
</dbReference>
<accession>A0A0M4FE32</accession>